<dbReference type="AlphaFoldDB" id="A0A8J3GT30"/>
<gene>
    <name evidence="1" type="ORF">GCM10017056_01060</name>
</gene>
<evidence type="ECO:0000313" key="2">
    <source>
        <dbReference type="Proteomes" id="UP000626220"/>
    </source>
</evidence>
<organism evidence="1 2">
    <name type="scientific">Seohaeicola zhoushanensis</name>
    <dbReference type="NCBI Taxonomy" id="1569283"/>
    <lineage>
        <taxon>Bacteria</taxon>
        <taxon>Pseudomonadati</taxon>
        <taxon>Pseudomonadota</taxon>
        <taxon>Alphaproteobacteria</taxon>
        <taxon>Rhodobacterales</taxon>
        <taxon>Roseobacteraceae</taxon>
        <taxon>Seohaeicola</taxon>
    </lineage>
</organism>
<proteinExistence type="predicted"/>
<sequence>MSGDNVPLLDPQDPDDVELLTQPSRGELVKRADGKGFDYLNHTNLETDSVSFTYNRIVGVSTTSVTATVNFTRPLALLGYSLHGYNLPPVDPATNKAVFWPGKSTRVTKIAAAGFTYQAIAAREPALSDTATIGQVMTWVLANPCTVAPDAGAYYGKTDNLALDQVFGELVADNQFTDFVSPWVLYKGGDTFVKGKVFSGQVSENRVHPSVLGAYGTGKPYFAGESATMKGMPYVGIQDITFGDRMEVRDCSYLCIDGSDLDSAYKDAEGGFEFGGAVTSTARHTAEGITVRRSKLLDSFRRVPVSGGTSWSTGKGDRGSAMYATNMLGVLIDEVFIDMSGWSIGYRGDYLYTDGVNFWPKGPDIFSHGFYFQQNTMEIHFKNSIITRPSGSDFQLRGGGMLQNINTSYANLGNTHTLGWWVNDVVEGERIGHWGYSDRYVKHHAGLKNYFASPTNSDARGINLPPEGVVPFRTAILNMGTKLGTFISGDQIGPLGHSTTPKNGDAFVSASIYPSPASPVYIRDHSGVIIGNWNSGSYPNQNTNGLDATAIEGLDISEYAKILLDNPAATYFDFCDYLRTLEDPISALEPLQRFQLSPFGVISSTVRTTPQTCVFQQHAVGSPGIRMDIELDWTQGDLPGTVAGDSIDMAGHHGQGSFNPKNRITDFTLGPSLLWNGGCMDLLGDLIVPASGSTLTVCDNAHFYVNDVTGGDLTLNVTEGVFINRQALTTVVDATFRYGSIGILAYEGGSYTVGSGDTLTVYGYADVGFEGDSGGTATLNLNAGGTLKFKPSMRFMLNTSTMSYDPIVMNVITFYPFHMPVKGSTFTGTNANQARCVASVIGSIATGADAVWVYADDLVGPAFADTEALTGPTIAAYYYDKGTKVFGNVQGTYQPVMGAITDVQSGMHGFDANGDVIAENVASVVNLNGINLEIDLWMMGNVTDFPLIDVGSVVHNANFGTVTINGGDEKDVTIDVTSTQVLLTIANGSGGVTVNYPV</sequence>
<reference evidence="1" key="2">
    <citation type="submission" date="2020-09" db="EMBL/GenBank/DDBJ databases">
        <authorList>
            <person name="Sun Q."/>
            <person name="Kim S."/>
        </authorList>
    </citation>
    <scope>NUCLEOTIDE SEQUENCE</scope>
    <source>
        <strain evidence="1">KCTC 42650</strain>
    </source>
</reference>
<keyword evidence="2" id="KW-1185">Reference proteome</keyword>
<comment type="caution">
    <text evidence="1">The sequence shown here is derived from an EMBL/GenBank/DDBJ whole genome shotgun (WGS) entry which is preliminary data.</text>
</comment>
<protein>
    <submittedName>
        <fullName evidence="1">Uncharacterized protein</fullName>
    </submittedName>
</protein>
<evidence type="ECO:0000313" key="1">
    <source>
        <dbReference type="EMBL" id="GHF33435.1"/>
    </source>
</evidence>
<name>A0A8J3GT30_9RHOB</name>
<dbReference type="EMBL" id="BNCJ01000001">
    <property type="protein sequence ID" value="GHF33435.1"/>
    <property type="molecule type" value="Genomic_DNA"/>
</dbReference>
<dbReference type="Proteomes" id="UP000626220">
    <property type="component" value="Unassembled WGS sequence"/>
</dbReference>
<reference evidence="1" key="1">
    <citation type="journal article" date="2014" name="Int. J. Syst. Evol. Microbiol.">
        <title>Complete genome sequence of Corynebacterium casei LMG S-19264T (=DSM 44701T), isolated from a smear-ripened cheese.</title>
        <authorList>
            <consortium name="US DOE Joint Genome Institute (JGI-PGF)"/>
            <person name="Walter F."/>
            <person name="Albersmeier A."/>
            <person name="Kalinowski J."/>
            <person name="Ruckert C."/>
        </authorList>
    </citation>
    <scope>NUCLEOTIDE SEQUENCE</scope>
    <source>
        <strain evidence="1">KCTC 42650</strain>
    </source>
</reference>
<accession>A0A8J3GT30</accession>